<dbReference type="InterPro" id="IPR018933">
    <property type="entry name" value="Netrin_module_non-TIMP"/>
</dbReference>
<gene>
    <name evidence="6" type="ORF">chiPu_0017024</name>
</gene>
<dbReference type="InterPro" id="IPR047565">
    <property type="entry name" value="Alpha-macroglob_thiol-ester_cl"/>
</dbReference>
<feature type="domain" description="NTR" evidence="5">
    <location>
        <begin position="1261"/>
        <end position="1406"/>
    </location>
</feature>
<dbReference type="Pfam" id="PF07677">
    <property type="entry name" value="A2M_recep"/>
    <property type="match status" value="1"/>
</dbReference>
<dbReference type="InterPro" id="IPR000020">
    <property type="entry name" value="Anaphylatoxin/fibulin"/>
</dbReference>
<dbReference type="SUPFAM" id="SSF49410">
    <property type="entry name" value="Alpha-macroglobulin receptor domain"/>
    <property type="match status" value="1"/>
</dbReference>
<feature type="domain" description="Anaphylatoxin-like" evidence="4">
    <location>
        <begin position="520"/>
        <end position="554"/>
    </location>
</feature>
<dbReference type="EMBL" id="BEZZ01001198">
    <property type="protein sequence ID" value="GCC38510.1"/>
    <property type="molecule type" value="Genomic_DNA"/>
</dbReference>
<dbReference type="Pfam" id="PF22661">
    <property type="entry name" value="CO4A-B_CUB_C"/>
    <property type="match status" value="1"/>
</dbReference>
<dbReference type="PROSITE" id="PS01178">
    <property type="entry name" value="ANAPHYLATOXIN_2"/>
    <property type="match status" value="1"/>
</dbReference>
<dbReference type="Gene3D" id="1.50.10.20">
    <property type="match status" value="1"/>
</dbReference>
<dbReference type="PROSITE" id="PS50189">
    <property type="entry name" value="NTR"/>
    <property type="match status" value="1"/>
</dbReference>
<dbReference type="Pfam" id="PF17789">
    <property type="entry name" value="MG4"/>
    <property type="match status" value="1"/>
</dbReference>
<dbReference type="InterPro" id="IPR050473">
    <property type="entry name" value="A2M/Complement_sys"/>
</dbReference>
<dbReference type="STRING" id="137246.A0A401T793"/>
<dbReference type="SMART" id="SM01360">
    <property type="entry name" value="A2M"/>
    <property type="match status" value="1"/>
</dbReference>
<dbReference type="InterPro" id="IPR001599">
    <property type="entry name" value="Macroglobln_a2"/>
</dbReference>
<organism evidence="6 7">
    <name type="scientific">Chiloscyllium punctatum</name>
    <name type="common">Brownbanded bambooshark</name>
    <name type="synonym">Hemiscyllium punctatum</name>
    <dbReference type="NCBI Taxonomy" id="137246"/>
    <lineage>
        <taxon>Eukaryota</taxon>
        <taxon>Metazoa</taxon>
        <taxon>Chordata</taxon>
        <taxon>Craniata</taxon>
        <taxon>Vertebrata</taxon>
        <taxon>Chondrichthyes</taxon>
        <taxon>Elasmobranchii</taxon>
        <taxon>Galeomorphii</taxon>
        <taxon>Galeoidea</taxon>
        <taxon>Orectolobiformes</taxon>
        <taxon>Hemiscylliidae</taxon>
        <taxon>Chiloscyllium</taxon>
    </lineage>
</organism>
<evidence type="ECO:0000313" key="6">
    <source>
        <dbReference type="EMBL" id="GCC38510.1"/>
    </source>
</evidence>
<evidence type="ECO:0000313" key="7">
    <source>
        <dbReference type="Proteomes" id="UP000287033"/>
    </source>
</evidence>
<dbReference type="InterPro" id="IPR008993">
    <property type="entry name" value="TIMP-like_OB-fold"/>
</dbReference>
<dbReference type="InterPro" id="IPR001134">
    <property type="entry name" value="Netrin_domain"/>
</dbReference>
<dbReference type="InterPro" id="IPR040839">
    <property type="entry name" value="MG4"/>
</dbReference>
<keyword evidence="2" id="KW-0964">Secreted</keyword>
<dbReference type="InterPro" id="IPR011626">
    <property type="entry name" value="Alpha-macroglobulin_TED"/>
</dbReference>
<dbReference type="Pfam" id="PF17791">
    <property type="entry name" value="MG3"/>
    <property type="match status" value="1"/>
</dbReference>
<dbReference type="FunFam" id="2.60.40.1940:FF:000001">
    <property type="entry name" value="Complement component C3"/>
    <property type="match status" value="1"/>
</dbReference>
<dbReference type="InterPro" id="IPR011625">
    <property type="entry name" value="A2M_N_BRD"/>
</dbReference>
<dbReference type="GO" id="GO:0004866">
    <property type="term" value="F:endopeptidase inhibitor activity"/>
    <property type="evidence" value="ECO:0007669"/>
    <property type="project" value="InterPro"/>
</dbReference>
<protein>
    <submittedName>
        <fullName evidence="6">Uncharacterized protein</fullName>
    </submittedName>
</protein>
<keyword evidence="7" id="KW-1185">Reference proteome</keyword>
<dbReference type="SMART" id="SM01419">
    <property type="entry name" value="Thiol-ester_cl"/>
    <property type="match status" value="1"/>
</dbReference>
<dbReference type="GO" id="GO:0005615">
    <property type="term" value="C:extracellular space"/>
    <property type="evidence" value="ECO:0007669"/>
    <property type="project" value="InterPro"/>
</dbReference>
<dbReference type="InterPro" id="IPR036595">
    <property type="entry name" value="A-macroglobulin_rcpt-bd_sf"/>
</dbReference>
<dbReference type="PROSITE" id="PS01177">
    <property type="entry name" value="ANAPHYLATOXIN_1"/>
    <property type="match status" value="1"/>
</dbReference>
<dbReference type="Gene3D" id="2.60.40.1940">
    <property type="match status" value="1"/>
</dbReference>
<comment type="caution">
    <text evidence="6">The sequence shown here is derived from an EMBL/GenBank/DDBJ whole genome shotgun (WGS) entry which is preliminary data.</text>
</comment>
<evidence type="ECO:0000259" key="5">
    <source>
        <dbReference type="PROSITE" id="PS50189"/>
    </source>
</evidence>
<dbReference type="PANTHER" id="PTHR11412:SF86">
    <property type="entry name" value="COMPLEMENT C4-A-RELATED"/>
    <property type="match status" value="1"/>
</dbReference>
<keyword evidence="3" id="KW-1015">Disulfide bond</keyword>
<dbReference type="OMA" id="AANWLTH"/>
<dbReference type="SMART" id="SM01361">
    <property type="entry name" value="A2M_recep"/>
    <property type="match status" value="1"/>
</dbReference>
<dbReference type="PANTHER" id="PTHR11412">
    <property type="entry name" value="MACROGLOBULIN / COMPLEMENT"/>
    <property type="match status" value="1"/>
</dbReference>
<dbReference type="InterPro" id="IPR041555">
    <property type="entry name" value="MG3"/>
</dbReference>
<evidence type="ECO:0000256" key="1">
    <source>
        <dbReference type="ARBA" id="ARBA00004613"/>
    </source>
</evidence>
<dbReference type="Gene3D" id="1.20.91.20">
    <property type="entry name" value="Anaphylotoxins (complement system)"/>
    <property type="match status" value="1"/>
</dbReference>
<dbReference type="SMART" id="SM00104">
    <property type="entry name" value="ANATO"/>
    <property type="match status" value="1"/>
</dbReference>
<evidence type="ECO:0000256" key="3">
    <source>
        <dbReference type="ARBA" id="ARBA00023157"/>
    </source>
</evidence>
<dbReference type="CDD" id="cd00017">
    <property type="entry name" value="ANATO"/>
    <property type="match status" value="1"/>
</dbReference>
<comment type="subcellular location">
    <subcellularLocation>
        <location evidence="1">Secreted</location>
    </subcellularLocation>
</comment>
<evidence type="ECO:0000256" key="2">
    <source>
        <dbReference type="ARBA" id="ARBA00022525"/>
    </source>
</evidence>
<dbReference type="FunFam" id="2.40.50.120:FF:000013">
    <property type="entry name" value="Complement C3"/>
    <property type="match status" value="1"/>
</dbReference>
<accession>A0A401T793</accession>
<evidence type="ECO:0000259" key="4">
    <source>
        <dbReference type="PROSITE" id="PS01178"/>
    </source>
</evidence>
<dbReference type="InterPro" id="IPR054587">
    <property type="entry name" value="CO4A-B_CUB_C"/>
</dbReference>
<dbReference type="SUPFAM" id="SSF47686">
    <property type="entry name" value="Anaphylotoxins (complement system)"/>
    <property type="match status" value="1"/>
</dbReference>
<dbReference type="CDD" id="cd02896">
    <property type="entry name" value="complement_C3_C4_C5"/>
    <property type="match status" value="1"/>
</dbReference>
<dbReference type="SUPFAM" id="SSF48239">
    <property type="entry name" value="Terpenoid cyclases/Protein prenyltransferases"/>
    <property type="match status" value="1"/>
</dbReference>
<dbReference type="SUPFAM" id="SSF50242">
    <property type="entry name" value="TIMP-like"/>
    <property type="match status" value="1"/>
</dbReference>
<dbReference type="Gene3D" id="2.40.50.120">
    <property type="match status" value="1"/>
</dbReference>
<dbReference type="Gene3D" id="6.20.50.160">
    <property type="match status" value="1"/>
</dbReference>
<dbReference type="Gene3D" id="2.20.130.20">
    <property type="match status" value="1"/>
</dbReference>
<dbReference type="OrthoDB" id="6359008at2759"/>
<dbReference type="InterPro" id="IPR009048">
    <property type="entry name" value="A-macroglobulin_rcpt-bd"/>
</dbReference>
<dbReference type="SMART" id="SM00643">
    <property type="entry name" value="C345C"/>
    <property type="match status" value="1"/>
</dbReference>
<dbReference type="SMART" id="SM01359">
    <property type="entry name" value="A2M_N_2"/>
    <property type="match status" value="1"/>
</dbReference>
<dbReference type="Pfam" id="PF00207">
    <property type="entry name" value="A2M"/>
    <property type="match status" value="1"/>
</dbReference>
<dbReference type="FunFam" id="2.60.40.10:FF:000155">
    <property type="entry name" value="complement C3 isoform X1"/>
    <property type="match status" value="1"/>
</dbReference>
<dbReference type="InterPro" id="IPR018081">
    <property type="entry name" value="Anaphylatoxin_comp_syst"/>
</dbReference>
<sequence length="1408" mass="158993">MRPVSETIKITTYNSRNVQFPSKIMRSGEVFSRHIKIPDIAEPGIWRIEAQFEDSPMSKESARFEVKEFVLPSFKVEIECQENYYLITKDEFKCKLSADYTFGKPVEGMAYVRFGTVDETDKTEYLRGLEQTEQVKHGEAEISLTTADLLERIKPLQMKDLVGHNMYLAVTVFETSSGEMEEVEIKNIKFVSSPYAIDLSKTSGYFVPKVPFTVLAQVTYPDGSPASGIPVKLEGTQPQNTEENGQVMLVMQSPADTDTFEIKVTAGNGAEITEAKKTVRIYQSNSKSYLHVNVPHDVLDPGSSFSADLAAVTSIGSGNVKYYYYMIISKGTILKMDRIQKTEFTKLTFPLSTTMVPAFRLVIYYYINVGGKTERVANSAWIDVKDVCEGKITIKSMTKEYYNPGGKANLFVETEDNGNVYLAIVDTAIYILNNKNKLTAKKIFEEMNSYDLGCTFGSGADSKHVFKDAGLAFISNVDTADYRDGYSCKMGGSRRKRSLDIQTQYMGKVNHYTNSSLRKCCTDGMTEIPMKTACGERAKRIEEEECRKAFLTCCDFAVELRKNQSQKVDLVGRTAGDYDDDFFDESSVRIRSNFPQTWQWRTYSGLRKGENKLDLNLPDSITTWEIQAVGMFRNKGFCVAEPKKMKVFRPFFIYLRLPYSVKRNEQLEVRAILYNYLADDIEIKIYMKPVDSLCSPATGEKNARTVIVKANSAYPIYFSVVPLAIGTIPISVVAYSNAGMISDAITKNLKVVGEGVMKTEERSIAINPNGRSAYEIFEEIPSNIVPDTNSYLYIRARGEMMGESVENCLTPEGIDLLIRQPKGCAEQTSMYMSPTVFAVRYLDKSEQWLNLKAERKDEAIQHIEAGYNRILEFKKSDGSYGAWLNRPSSTWLTAFVVKILSIVRTQIQINEEHIQQSALYLVKGQRPTGYFVDPKPVIHREMQGGIGGAESKIALTAFVTIALQHSLSSFLPESEKEQQVKNSIQMAFQYLSNEFDNIQRPYVLAITAYALSLVNRESAEALIANDKLRKIAIYDKVLALEALAEYSIASYQEDEVDITFTFSSPSRSGSEKVAVKGKNALVQEQLKFPLGECIDVQLSGRGNGTLTFLKTYQLLEEPKDTCNYFKLEVTVKGKVEYKDGDNEQRASGMAIVDISLLSGFEPENADLDKLKNLADRYIDSYEFKDGRMLLYLNTVTKQRECFVFGAKQIIPIGLIQPASATLYDYYNPSIKCSIFYNAPEQSTIVSKLCQHDVCECAEGSCPRLKRTFTSDVDNDKRIDFACYTPIVEYAYIIQVIDVNTQGSFTVYTVSVTRPIKRSKDENIMENDIRHVLKRKSCSIELQLRQSYLLMGKDGKTTDLSKNLQYILDSDSWIEAMPSSERCRGSNFRRSCEDLYKFIETLEIEGCQL</sequence>
<dbReference type="Pfam" id="PF01759">
    <property type="entry name" value="NTR"/>
    <property type="match status" value="1"/>
</dbReference>
<dbReference type="GO" id="GO:0006956">
    <property type="term" value="P:complement activation"/>
    <property type="evidence" value="ECO:0007669"/>
    <property type="project" value="TreeGrafter"/>
</dbReference>
<dbReference type="Pfam" id="PF07678">
    <property type="entry name" value="TED_complement"/>
    <property type="match status" value="1"/>
</dbReference>
<dbReference type="InterPro" id="IPR008930">
    <property type="entry name" value="Terpenoid_cyclase/PrenylTrfase"/>
</dbReference>
<name>A0A401T793_CHIPU</name>
<dbReference type="Gene3D" id="2.60.40.690">
    <property type="entry name" value="Alpha-macroglobulin, receptor-binding domain"/>
    <property type="match status" value="1"/>
</dbReference>
<dbReference type="Pfam" id="PF07703">
    <property type="entry name" value="A2M_BRD"/>
    <property type="match status" value="1"/>
</dbReference>
<dbReference type="InterPro" id="IPR013783">
    <property type="entry name" value="Ig-like_fold"/>
</dbReference>
<dbReference type="Gene3D" id="2.60.40.1930">
    <property type="match status" value="3"/>
</dbReference>
<dbReference type="Gene3D" id="2.60.40.10">
    <property type="entry name" value="Immunoglobulins"/>
    <property type="match status" value="2"/>
</dbReference>
<dbReference type="Pfam" id="PF01821">
    <property type="entry name" value="ANATO"/>
    <property type="match status" value="1"/>
</dbReference>
<proteinExistence type="predicted"/>
<reference evidence="6 7" key="1">
    <citation type="journal article" date="2018" name="Nat. Ecol. Evol.">
        <title>Shark genomes provide insights into elasmobranch evolution and the origin of vertebrates.</title>
        <authorList>
            <person name="Hara Y"/>
            <person name="Yamaguchi K"/>
            <person name="Onimaru K"/>
            <person name="Kadota M"/>
            <person name="Koyanagi M"/>
            <person name="Keeley SD"/>
            <person name="Tatsumi K"/>
            <person name="Tanaka K"/>
            <person name="Motone F"/>
            <person name="Kageyama Y"/>
            <person name="Nozu R"/>
            <person name="Adachi N"/>
            <person name="Nishimura O"/>
            <person name="Nakagawa R"/>
            <person name="Tanegashima C"/>
            <person name="Kiyatake I"/>
            <person name="Matsumoto R"/>
            <person name="Murakumo K"/>
            <person name="Nishida K"/>
            <person name="Terakita A"/>
            <person name="Kuratani S"/>
            <person name="Sato K"/>
            <person name="Hyodo S Kuraku.S."/>
        </authorList>
    </citation>
    <scope>NUCLEOTIDE SEQUENCE [LARGE SCALE GENOMIC DNA]</scope>
</reference>
<dbReference type="Proteomes" id="UP000287033">
    <property type="component" value="Unassembled WGS sequence"/>
</dbReference>